<dbReference type="AlphaFoldDB" id="A0A382FQ44"/>
<evidence type="ECO:0000313" key="1">
    <source>
        <dbReference type="EMBL" id="SVB64227.1"/>
    </source>
</evidence>
<name>A0A382FQ44_9ZZZZ</name>
<accession>A0A382FQ44</accession>
<sequence>VPKGFQTILTNLLRTWPRLILLVTLTGIPRPVDARSSFTARFADAVAGPGLEQTTRLIFDYFPGDGEAIIGMQGTVVGGMRFADITSVRGQAQLRETGFHIDFSENAIGSHLADTVAVRLLTPAQSLTLELSMTTNVEPSTNVDTPQRAAHRATVTLAIVAPLNVDLEIEPARLYPGESVELLLVADHSSEERGIDSVAVEWPEGVLPVGDPVVSGSGTDRIIEVRQSVRVNRDVSGSLLVEVSASGSGLRASPIAVPALVIAAVPNFEFEAPEDGVRRGETVRLHMYWRNESGVAIATRSLSASAAAGFVQARLVERGGTGGVDLEADEEKGSIEVGVEREGDLAPGEVVAVELEMTPLAPGPFTFTGRFQPADRTMPVPLAISLVKVVAPESELRLAKSLAR</sequence>
<reference evidence="1" key="1">
    <citation type="submission" date="2018-05" db="EMBL/GenBank/DDBJ databases">
        <authorList>
            <person name="Lanie J.A."/>
            <person name="Ng W.-L."/>
            <person name="Kazmierczak K.M."/>
            <person name="Andrzejewski T.M."/>
            <person name="Davidsen T.M."/>
            <person name="Wayne K.J."/>
            <person name="Tettelin H."/>
            <person name="Glass J.I."/>
            <person name="Rusch D."/>
            <person name="Podicherti R."/>
            <person name="Tsui H.-C.T."/>
            <person name="Winkler M.E."/>
        </authorList>
    </citation>
    <scope>NUCLEOTIDE SEQUENCE</scope>
</reference>
<feature type="non-terminal residue" evidence="1">
    <location>
        <position position="1"/>
    </location>
</feature>
<dbReference type="EMBL" id="UINC01050813">
    <property type="protein sequence ID" value="SVB64227.1"/>
    <property type="molecule type" value="Genomic_DNA"/>
</dbReference>
<protein>
    <submittedName>
        <fullName evidence="1">Uncharacterized protein</fullName>
    </submittedName>
</protein>
<gene>
    <name evidence="1" type="ORF">METZ01_LOCUS217081</name>
</gene>
<feature type="non-terminal residue" evidence="1">
    <location>
        <position position="404"/>
    </location>
</feature>
<proteinExistence type="predicted"/>
<organism evidence="1">
    <name type="scientific">marine metagenome</name>
    <dbReference type="NCBI Taxonomy" id="408172"/>
    <lineage>
        <taxon>unclassified sequences</taxon>
        <taxon>metagenomes</taxon>
        <taxon>ecological metagenomes</taxon>
    </lineage>
</organism>